<dbReference type="RefSeq" id="WP_175159942.1">
    <property type="nucleotide sequence ID" value="NZ_CADIKI010000006.1"/>
</dbReference>
<name>A0A6J5G2Z2_9BURK</name>
<evidence type="ECO:0000313" key="1">
    <source>
        <dbReference type="EMBL" id="CAB3788867.1"/>
    </source>
</evidence>
<proteinExistence type="predicted"/>
<keyword evidence="2" id="KW-1185">Reference proteome</keyword>
<organism evidence="1 2">
    <name type="scientific">Paraburkholderia fynbosensis</name>
    <dbReference type="NCBI Taxonomy" id="1200993"/>
    <lineage>
        <taxon>Bacteria</taxon>
        <taxon>Pseudomonadati</taxon>
        <taxon>Pseudomonadota</taxon>
        <taxon>Betaproteobacteria</taxon>
        <taxon>Burkholderiales</taxon>
        <taxon>Burkholderiaceae</taxon>
        <taxon>Paraburkholderia</taxon>
    </lineage>
</organism>
<protein>
    <recommendedName>
        <fullName evidence="3">DUF2917 domain-containing protein</fullName>
    </recommendedName>
</protein>
<sequence length="128" mass="14225">MDQASPQCMDDDSSLVSYRHRSDELLPIVVVHFSVLPGATLTWRVDADSTLAVQGARVWLTRVSSPYDHWLAPGDEFRLQRGERVWLSTDGKAAARVSLSSLLPARRGVIARWLGRLAWLSIGTPTAR</sequence>
<accession>A0A6J5G2Z2</accession>
<dbReference type="Pfam" id="PF11142">
    <property type="entry name" value="DUF2917"/>
    <property type="match status" value="1"/>
</dbReference>
<evidence type="ECO:0000313" key="2">
    <source>
        <dbReference type="Proteomes" id="UP000494252"/>
    </source>
</evidence>
<dbReference type="EMBL" id="CADIKI010000006">
    <property type="protein sequence ID" value="CAB3788867.1"/>
    <property type="molecule type" value="Genomic_DNA"/>
</dbReference>
<dbReference type="AlphaFoldDB" id="A0A6J5G2Z2"/>
<gene>
    <name evidence="1" type="ORF">LMG27177_02500</name>
</gene>
<dbReference type="InterPro" id="IPR021317">
    <property type="entry name" value="DUF2917"/>
</dbReference>
<evidence type="ECO:0008006" key="3">
    <source>
        <dbReference type="Google" id="ProtNLM"/>
    </source>
</evidence>
<dbReference type="Proteomes" id="UP000494252">
    <property type="component" value="Unassembled WGS sequence"/>
</dbReference>
<reference evidence="1 2" key="1">
    <citation type="submission" date="2020-04" db="EMBL/GenBank/DDBJ databases">
        <authorList>
            <person name="De Canck E."/>
        </authorList>
    </citation>
    <scope>NUCLEOTIDE SEQUENCE [LARGE SCALE GENOMIC DNA]</scope>
    <source>
        <strain evidence="1 2">LMG 27177</strain>
    </source>
</reference>